<dbReference type="GO" id="GO:0016020">
    <property type="term" value="C:membrane"/>
    <property type="evidence" value="ECO:0007669"/>
    <property type="project" value="InterPro"/>
</dbReference>
<comment type="caution">
    <text evidence="7">The sequence shown here is derived from an EMBL/GenBank/DDBJ whole genome shotgun (WGS) entry which is preliminary data.</text>
</comment>
<name>A0A550CYY1_9AGAR</name>
<dbReference type="PANTHER" id="PTHR12242:SF1">
    <property type="entry name" value="MYND-TYPE DOMAIN-CONTAINING PROTEIN"/>
    <property type="match status" value="1"/>
</dbReference>
<evidence type="ECO:0000256" key="2">
    <source>
        <dbReference type="ARBA" id="ARBA00022692"/>
    </source>
</evidence>
<keyword evidence="4 6" id="KW-0472">Membrane</keyword>
<dbReference type="OrthoDB" id="419711at2759"/>
<evidence type="ECO:0000313" key="8">
    <source>
        <dbReference type="Proteomes" id="UP000320762"/>
    </source>
</evidence>
<feature type="transmembrane region" description="Helical" evidence="6">
    <location>
        <begin position="215"/>
        <end position="239"/>
    </location>
</feature>
<protein>
    <recommendedName>
        <fullName evidence="9">FAR-17a/AIG1-like protein</fullName>
    </recommendedName>
</protein>
<dbReference type="AlphaFoldDB" id="A0A550CYY1"/>
<comment type="subcellular location">
    <subcellularLocation>
        <location evidence="1">Endomembrane system</location>
        <topology evidence="1">Multi-pass membrane protein</topology>
    </subcellularLocation>
</comment>
<dbReference type="GO" id="GO:0012505">
    <property type="term" value="C:endomembrane system"/>
    <property type="evidence" value="ECO:0007669"/>
    <property type="project" value="UniProtKB-SubCell"/>
</dbReference>
<feature type="transmembrane region" description="Helical" evidence="6">
    <location>
        <begin position="72"/>
        <end position="92"/>
    </location>
</feature>
<proteinExistence type="predicted"/>
<sequence>MVALYRFFGVAGPVFDPTHDYVTSPLFSPLVLAALRLLLGFYTLVTLIFQLAWEGFHSPADLDSFFSYFTHLSYIGLCSYFFASGVQTLFYARSGHVSYPLQRWPKFMQALHTILFATIVTFPIIVTAVFWSLLASPEILGTTYSAWGNISVHALNTVFAAFEIFLTNAPPIFWLAIPCSIILLACYVGVAYITYGTQGFYTYPFLDPVAQGSYLAAYIVGIAIGEVILFTIIRYIIVLRVHICAKWRKAPQYEESAEDSPESEQCELDPVTPEKKGWSLV</sequence>
<dbReference type="InterPro" id="IPR006838">
    <property type="entry name" value="ADTRP_AIG1"/>
</dbReference>
<evidence type="ECO:0000256" key="1">
    <source>
        <dbReference type="ARBA" id="ARBA00004127"/>
    </source>
</evidence>
<reference evidence="7 8" key="1">
    <citation type="journal article" date="2019" name="New Phytol.">
        <title>Comparative genomics reveals unique wood-decay strategies and fruiting body development in the Schizophyllaceae.</title>
        <authorList>
            <person name="Almasi E."/>
            <person name="Sahu N."/>
            <person name="Krizsan K."/>
            <person name="Balint B."/>
            <person name="Kovacs G.M."/>
            <person name="Kiss B."/>
            <person name="Cseklye J."/>
            <person name="Drula E."/>
            <person name="Henrissat B."/>
            <person name="Nagy I."/>
            <person name="Chovatia M."/>
            <person name="Adam C."/>
            <person name="LaButti K."/>
            <person name="Lipzen A."/>
            <person name="Riley R."/>
            <person name="Grigoriev I.V."/>
            <person name="Nagy L.G."/>
        </authorList>
    </citation>
    <scope>NUCLEOTIDE SEQUENCE [LARGE SCALE GENOMIC DNA]</scope>
    <source>
        <strain evidence="7 8">NL-1724</strain>
    </source>
</reference>
<evidence type="ECO:0000256" key="3">
    <source>
        <dbReference type="ARBA" id="ARBA00022989"/>
    </source>
</evidence>
<feature type="region of interest" description="Disordered" evidence="5">
    <location>
        <begin position="254"/>
        <end position="281"/>
    </location>
</feature>
<keyword evidence="2 6" id="KW-0812">Transmembrane</keyword>
<feature type="transmembrane region" description="Helical" evidence="6">
    <location>
        <begin position="113"/>
        <end position="134"/>
    </location>
</feature>
<feature type="transmembrane region" description="Helical" evidence="6">
    <location>
        <begin position="173"/>
        <end position="195"/>
    </location>
</feature>
<feature type="compositionally biased region" description="Acidic residues" evidence="5">
    <location>
        <begin position="255"/>
        <end position="267"/>
    </location>
</feature>
<dbReference type="PANTHER" id="PTHR12242">
    <property type="entry name" value="OS02G0130600 PROTEIN-RELATED"/>
    <property type="match status" value="1"/>
</dbReference>
<dbReference type="STRING" id="97359.A0A550CYY1"/>
<dbReference type="EMBL" id="VDMD01000001">
    <property type="protein sequence ID" value="TRM69990.1"/>
    <property type="molecule type" value="Genomic_DNA"/>
</dbReference>
<feature type="compositionally biased region" description="Basic and acidic residues" evidence="5">
    <location>
        <begin position="272"/>
        <end position="281"/>
    </location>
</feature>
<keyword evidence="3 6" id="KW-1133">Transmembrane helix</keyword>
<keyword evidence="8" id="KW-1185">Reference proteome</keyword>
<feature type="transmembrane region" description="Helical" evidence="6">
    <location>
        <begin position="146"/>
        <end position="166"/>
    </location>
</feature>
<gene>
    <name evidence="7" type="ORF">BD626DRAFT_390487</name>
</gene>
<organism evidence="7 8">
    <name type="scientific">Schizophyllum amplum</name>
    <dbReference type="NCBI Taxonomy" id="97359"/>
    <lineage>
        <taxon>Eukaryota</taxon>
        <taxon>Fungi</taxon>
        <taxon>Dikarya</taxon>
        <taxon>Basidiomycota</taxon>
        <taxon>Agaricomycotina</taxon>
        <taxon>Agaricomycetes</taxon>
        <taxon>Agaricomycetidae</taxon>
        <taxon>Agaricales</taxon>
        <taxon>Schizophyllaceae</taxon>
        <taxon>Schizophyllum</taxon>
    </lineage>
</organism>
<evidence type="ECO:0000313" key="7">
    <source>
        <dbReference type="EMBL" id="TRM69990.1"/>
    </source>
</evidence>
<feature type="transmembrane region" description="Helical" evidence="6">
    <location>
        <begin position="30"/>
        <end position="52"/>
    </location>
</feature>
<evidence type="ECO:0000256" key="6">
    <source>
        <dbReference type="SAM" id="Phobius"/>
    </source>
</evidence>
<dbReference type="Proteomes" id="UP000320762">
    <property type="component" value="Unassembled WGS sequence"/>
</dbReference>
<accession>A0A550CYY1</accession>
<dbReference type="Pfam" id="PF04750">
    <property type="entry name" value="Far-17a_AIG1"/>
    <property type="match status" value="1"/>
</dbReference>
<evidence type="ECO:0000256" key="5">
    <source>
        <dbReference type="SAM" id="MobiDB-lite"/>
    </source>
</evidence>
<evidence type="ECO:0008006" key="9">
    <source>
        <dbReference type="Google" id="ProtNLM"/>
    </source>
</evidence>
<evidence type="ECO:0000256" key="4">
    <source>
        <dbReference type="ARBA" id="ARBA00023136"/>
    </source>
</evidence>